<accession>A0AAV9DWP5</accession>
<evidence type="ECO:0008006" key="3">
    <source>
        <dbReference type="Google" id="ProtNLM"/>
    </source>
</evidence>
<organism evidence="1 2">
    <name type="scientific">Acorus calamus</name>
    <name type="common">Sweet flag</name>
    <dbReference type="NCBI Taxonomy" id="4465"/>
    <lineage>
        <taxon>Eukaryota</taxon>
        <taxon>Viridiplantae</taxon>
        <taxon>Streptophyta</taxon>
        <taxon>Embryophyta</taxon>
        <taxon>Tracheophyta</taxon>
        <taxon>Spermatophyta</taxon>
        <taxon>Magnoliopsida</taxon>
        <taxon>Liliopsida</taxon>
        <taxon>Acoraceae</taxon>
        <taxon>Acorus</taxon>
    </lineage>
</organism>
<dbReference type="Proteomes" id="UP001180020">
    <property type="component" value="Unassembled WGS sequence"/>
</dbReference>
<comment type="caution">
    <text evidence="1">The sequence shown here is derived from an EMBL/GenBank/DDBJ whole genome shotgun (WGS) entry which is preliminary data.</text>
</comment>
<name>A0AAV9DWP5_ACOCL</name>
<sequence>MVQVLDQSTEQAHLKDFLQTDLTPQEVHEEQSQIVIREIPHSLDSIVAPSGGHLQEQLSVDLSPLDKLVNPNIKLTNESKEDANAHPQKEHLFEEFYFASGLQLNTSKSQVFTNCSNMEFSQSLEIPQHHLPLLSLPISGPFGKKRNARIFKGKLTAKSQIVQHIKGIIKLIFQTVRLKSTLTPEILQVANSFGVVVQEPTKSYCLVTWIPPPPHWMKANSDGSLTEDRGGYGALLRDNASNLIVGIAGRSSLPSINLLELQGIVAGLSLGVLCGFK</sequence>
<keyword evidence="2" id="KW-1185">Reference proteome</keyword>
<gene>
    <name evidence="1" type="ORF">QJS10_CPB11g01218</name>
</gene>
<reference evidence="1" key="1">
    <citation type="journal article" date="2023" name="Nat. Commun.">
        <title>Diploid and tetraploid genomes of Acorus and the evolution of monocots.</title>
        <authorList>
            <person name="Ma L."/>
            <person name="Liu K.W."/>
            <person name="Li Z."/>
            <person name="Hsiao Y.Y."/>
            <person name="Qi Y."/>
            <person name="Fu T."/>
            <person name="Tang G.D."/>
            <person name="Zhang D."/>
            <person name="Sun W.H."/>
            <person name="Liu D.K."/>
            <person name="Li Y."/>
            <person name="Chen G.Z."/>
            <person name="Liu X.D."/>
            <person name="Liao X.Y."/>
            <person name="Jiang Y.T."/>
            <person name="Yu X."/>
            <person name="Hao Y."/>
            <person name="Huang J."/>
            <person name="Zhao X.W."/>
            <person name="Ke S."/>
            <person name="Chen Y.Y."/>
            <person name="Wu W.L."/>
            <person name="Hsu J.L."/>
            <person name="Lin Y.F."/>
            <person name="Huang M.D."/>
            <person name="Li C.Y."/>
            <person name="Huang L."/>
            <person name="Wang Z.W."/>
            <person name="Zhao X."/>
            <person name="Zhong W.Y."/>
            <person name="Peng D.H."/>
            <person name="Ahmad S."/>
            <person name="Lan S."/>
            <person name="Zhang J.S."/>
            <person name="Tsai W.C."/>
            <person name="Van de Peer Y."/>
            <person name="Liu Z.J."/>
        </authorList>
    </citation>
    <scope>NUCLEOTIDE SEQUENCE</scope>
    <source>
        <strain evidence="1">CP</strain>
    </source>
</reference>
<dbReference type="EMBL" id="JAUJYO010000011">
    <property type="protein sequence ID" value="KAK1304908.1"/>
    <property type="molecule type" value="Genomic_DNA"/>
</dbReference>
<evidence type="ECO:0000313" key="2">
    <source>
        <dbReference type="Proteomes" id="UP001180020"/>
    </source>
</evidence>
<evidence type="ECO:0000313" key="1">
    <source>
        <dbReference type="EMBL" id="KAK1304908.1"/>
    </source>
</evidence>
<proteinExistence type="predicted"/>
<reference evidence="1" key="2">
    <citation type="submission" date="2023-06" db="EMBL/GenBank/DDBJ databases">
        <authorList>
            <person name="Ma L."/>
            <person name="Liu K.-W."/>
            <person name="Li Z."/>
            <person name="Hsiao Y.-Y."/>
            <person name="Qi Y."/>
            <person name="Fu T."/>
            <person name="Tang G."/>
            <person name="Zhang D."/>
            <person name="Sun W.-H."/>
            <person name="Liu D.-K."/>
            <person name="Li Y."/>
            <person name="Chen G.-Z."/>
            <person name="Liu X.-D."/>
            <person name="Liao X.-Y."/>
            <person name="Jiang Y.-T."/>
            <person name="Yu X."/>
            <person name="Hao Y."/>
            <person name="Huang J."/>
            <person name="Zhao X.-W."/>
            <person name="Ke S."/>
            <person name="Chen Y.-Y."/>
            <person name="Wu W.-L."/>
            <person name="Hsu J.-L."/>
            <person name="Lin Y.-F."/>
            <person name="Huang M.-D."/>
            <person name="Li C.-Y."/>
            <person name="Huang L."/>
            <person name="Wang Z.-W."/>
            <person name="Zhao X."/>
            <person name="Zhong W.-Y."/>
            <person name="Peng D.-H."/>
            <person name="Ahmad S."/>
            <person name="Lan S."/>
            <person name="Zhang J.-S."/>
            <person name="Tsai W.-C."/>
            <person name="Van De Peer Y."/>
            <person name="Liu Z.-J."/>
        </authorList>
    </citation>
    <scope>NUCLEOTIDE SEQUENCE</scope>
    <source>
        <strain evidence="1">CP</strain>
        <tissue evidence="1">Leaves</tissue>
    </source>
</reference>
<dbReference type="AlphaFoldDB" id="A0AAV9DWP5"/>
<protein>
    <recommendedName>
        <fullName evidence="3">RNase H type-1 domain-containing protein</fullName>
    </recommendedName>
</protein>